<feature type="domain" description="HTH tetR-type" evidence="3">
    <location>
        <begin position="7"/>
        <end position="67"/>
    </location>
</feature>
<dbReference type="InterPro" id="IPR001647">
    <property type="entry name" value="HTH_TetR"/>
</dbReference>
<sequence length="98" mass="11710">MVDRRSRRSQRLIKEAFYRLIVQKPLFRLTVAEITQEADLERGTFYGHYHDVFDLYDQELAAHVDTLLALFKRHYLTAFDKHDFVPLFSSIINYLTTN</sequence>
<evidence type="ECO:0000256" key="2">
    <source>
        <dbReference type="PROSITE-ProRule" id="PRU00335"/>
    </source>
</evidence>
<dbReference type="GO" id="GO:0003677">
    <property type="term" value="F:DNA binding"/>
    <property type="evidence" value="ECO:0007669"/>
    <property type="project" value="UniProtKB-UniRule"/>
</dbReference>
<name>A0AAJ6D122_LIMFE</name>
<gene>
    <name evidence="4" type="ORF">P8634_08040</name>
</gene>
<evidence type="ECO:0000256" key="1">
    <source>
        <dbReference type="ARBA" id="ARBA00023125"/>
    </source>
</evidence>
<evidence type="ECO:0000313" key="4">
    <source>
        <dbReference type="EMBL" id="WFR88732.1"/>
    </source>
</evidence>
<dbReference type="EMBL" id="CP121468">
    <property type="protein sequence ID" value="WFR88732.1"/>
    <property type="molecule type" value="Genomic_DNA"/>
</dbReference>
<dbReference type="AlphaFoldDB" id="A0AAJ6D122"/>
<keyword evidence="1 2" id="KW-0238">DNA-binding</keyword>
<protein>
    <recommendedName>
        <fullName evidence="3">HTH tetR-type domain-containing protein</fullName>
    </recommendedName>
</protein>
<accession>A0AAJ6D122</accession>
<dbReference type="RefSeq" id="WP_231932127.1">
    <property type="nucleotide sequence ID" value="NZ_CP035055.1"/>
</dbReference>
<dbReference type="Proteomes" id="UP001218104">
    <property type="component" value="Chromosome"/>
</dbReference>
<reference evidence="4" key="1">
    <citation type="submission" date="2023-04" db="EMBL/GenBank/DDBJ databases">
        <title>Genomic of Limosilactobacillus fermentum MSJK0025.</title>
        <authorList>
            <person name="Yang S."/>
        </authorList>
    </citation>
    <scope>NUCLEOTIDE SEQUENCE</scope>
    <source>
        <strain evidence="4">MSJK0025</strain>
    </source>
</reference>
<dbReference type="InterPro" id="IPR009057">
    <property type="entry name" value="Homeodomain-like_sf"/>
</dbReference>
<feature type="DNA-binding region" description="H-T-H motif" evidence="2">
    <location>
        <begin position="30"/>
        <end position="49"/>
    </location>
</feature>
<dbReference type="Gene3D" id="1.10.357.10">
    <property type="entry name" value="Tetracycline Repressor, domain 2"/>
    <property type="match status" value="1"/>
</dbReference>
<dbReference type="PROSITE" id="PS50977">
    <property type="entry name" value="HTH_TETR_2"/>
    <property type="match status" value="1"/>
</dbReference>
<proteinExistence type="predicted"/>
<dbReference type="SUPFAM" id="SSF46689">
    <property type="entry name" value="Homeodomain-like"/>
    <property type="match status" value="1"/>
</dbReference>
<organism evidence="4 5">
    <name type="scientific">Limosilactobacillus fermentum</name>
    <name type="common">Lactobacillus fermentum</name>
    <dbReference type="NCBI Taxonomy" id="1613"/>
    <lineage>
        <taxon>Bacteria</taxon>
        <taxon>Bacillati</taxon>
        <taxon>Bacillota</taxon>
        <taxon>Bacilli</taxon>
        <taxon>Lactobacillales</taxon>
        <taxon>Lactobacillaceae</taxon>
        <taxon>Limosilactobacillus</taxon>
    </lineage>
</organism>
<evidence type="ECO:0000259" key="3">
    <source>
        <dbReference type="PROSITE" id="PS50977"/>
    </source>
</evidence>
<evidence type="ECO:0000313" key="5">
    <source>
        <dbReference type="Proteomes" id="UP001218104"/>
    </source>
</evidence>